<dbReference type="GO" id="GO:0005524">
    <property type="term" value="F:ATP binding"/>
    <property type="evidence" value="ECO:0007669"/>
    <property type="project" value="UniProtKB-KW"/>
</dbReference>
<evidence type="ECO:0000259" key="9">
    <source>
        <dbReference type="Pfam" id="PF00501"/>
    </source>
</evidence>
<keyword evidence="11" id="KW-1185">Reference proteome</keyword>
<keyword evidence="4" id="KW-0443">Lipid metabolism</keyword>
<evidence type="ECO:0000256" key="7">
    <source>
        <dbReference type="ARBA" id="ARBA00036813"/>
    </source>
</evidence>
<evidence type="ECO:0000256" key="4">
    <source>
        <dbReference type="ARBA" id="ARBA00022832"/>
    </source>
</evidence>
<comment type="catalytic activity">
    <reaction evidence="7">
        <text>a long-chain fatty acid + ATP + CoA = a long-chain fatty acyl-CoA + AMP + diphosphate</text>
        <dbReference type="Rhea" id="RHEA:15421"/>
        <dbReference type="ChEBI" id="CHEBI:30616"/>
        <dbReference type="ChEBI" id="CHEBI:33019"/>
        <dbReference type="ChEBI" id="CHEBI:57287"/>
        <dbReference type="ChEBI" id="CHEBI:57560"/>
        <dbReference type="ChEBI" id="CHEBI:83139"/>
        <dbReference type="ChEBI" id="CHEBI:456215"/>
        <dbReference type="EC" id="6.2.1.3"/>
    </reaction>
</comment>
<keyword evidence="3" id="KW-0547">Nucleotide-binding</keyword>
<dbReference type="OrthoDB" id="1700726at2759"/>
<dbReference type="GO" id="GO:0005811">
    <property type="term" value="C:lipid droplet"/>
    <property type="evidence" value="ECO:0007669"/>
    <property type="project" value="TreeGrafter"/>
</dbReference>
<dbReference type="InterPro" id="IPR000873">
    <property type="entry name" value="AMP-dep_synth/lig_dom"/>
</dbReference>
<evidence type="ECO:0000256" key="6">
    <source>
        <dbReference type="ARBA" id="ARBA00026121"/>
    </source>
</evidence>
<keyword evidence="8" id="KW-1133">Transmembrane helix</keyword>
<reference evidence="10 11" key="1">
    <citation type="journal article" date="2018" name="Gigascience">
        <title>Genomes of trombidid mites reveal novel predicted allergens and laterally-transferred genes associated with secondary metabolism.</title>
        <authorList>
            <person name="Dong X."/>
            <person name="Chaisiri K."/>
            <person name="Xia D."/>
            <person name="Armstrong S.D."/>
            <person name="Fang Y."/>
            <person name="Donnelly M.J."/>
            <person name="Kadowaki T."/>
            <person name="McGarry J.W."/>
            <person name="Darby A.C."/>
            <person name="Makepeace B.L."/>
        </authorList>
    </citation>
    <scope>NUCLEOTIDE SEQUENCE [LARGE SCALE GENOMIC DNA]</scope>
    <source>
        <strain evidence="10">UoL-UT</strain>
    </source>
</reference>
<organism evidence="10 11">
    <name type="scientific">Leptotrombidium deliense</name>
    <dbReference type="NCBI Taxonomy" id="299467"/>
    <lineage>
        <taxon>Eukaryota</taxon>
        <taxon>Metazoa</taxon>
        <taxon>Ecdysozoa</taxon>
        <taxon>Arthropoda</taxon>
        <taxon>Chelicerata</taxon>
        <taxon>Arachnida</taxon>
        <taxon>Acari</taxon>
        <taxon>Acariformes</taxon>
        <taxon>Trombidiformes</taxon>
        <taxon>Prostigmata</taxon>
        <taxon>Anystina</taxon>
        <taxon>Parasitengona</taxon>
        <taxon>Trombiculoidea</taxon>
        <taxon>Trombiculidae</taxon>
        <taxon>Leptotrombidium</taxon>
    </lineage>
</organism>
<comment type="caution">
    <text evidence="10">The sequence shown here is derived from an EMBL/GenBank/DDBJ whole genome shotgun (WGS) entry which is preliminary data.</text>
</comment>
<dbReference type="GO" id="GO:0005783">
    <property type="term" value="C:endoplasmic reticulum"/>
    <property type="evidence" value="ECO:0007669"/>
    <property type="project" value="TreeGrafter"/>
</dbReference>
<dbReference type="STRING" id="299467.A0A443SEB8"/>
<evidence type="ECO:0000256" key="1">
    <source>
        <dbReference type="ARBA" id="ARBA00006432"/>
    </source>
</evidence>
<evidence type="ECO:0000313" key="10">
    <source>
        <dbReference type="EMBL" id="RWS25857.1"/>
    </source>
</evidence>
<gene>
    <name evidence="10" type="ORF">B4U80_11052</name>
</gene>
<evidence type="ECO:0000256" key="2">
    <source>
        <dbReference type="ARBA" id="ARBA00022598"/>
    </source>
</evidence>
<dbReference type="GO" id="GO:0090433">
    <property type="term" value="F:palmitoyl-CoA ligase activity"/>
    <property type="evidence" value="ECO:0007669"/>
    <property type="project" value="TreeGrafter"/>
</dbReference>
<keyword evidence="5" id="KW-0067">ATP-binding</keyword>
<keyword evidence="4" id="KW-0276">Fatty acid metabolism</keyword>
<dbReference type="Gene3D" id="3.40.50.12780">
    <property type="entry name" value="N-terminal domain of ligase-like"/>
    <property type="match status" value="1"/>
</dbReference>
<keyword evidence="2 10" id="KW-0436">Ligase</keyword>
<dbReference type="Pfam" id="PF00501">
    <property type="entry name" value="AMP-binding"/>
    <property type="match status" value="1"/>
</dbReference>
<sequence length="725" mass="82095">MSFKAIAILGLLKTLVLIYDIISMPIYFIIQKPWRVWKRMNRARARQEDPKDPYSPYVRVEETVYELVPRSMMNAETIGEVFQHACDLYAKKRCYGFREVFAEQEELQPNGKKFRKLVMAENYTWINYEDVNQDIDLLVKGFLSVGVKPGDKVVIFSETRPEWMLCSNALFRMGAVLVTLYANLGEDGVIHGINECETDVIITSADLVPKLVKIEKNLQKVKTIIYVDSVNKKKLVVTDEAKERYKIVSYNEVCKEGKRMKDEDMAEQIGRPKQDDLALLMYTSGSTGNPKAVMITHRNFLAAFQALVGTLLREYPLESHECYIAYLPLAHIFELMMQSLMFLLGIPIGYSSIQTMLNNSTAVKRGCKGDIGVLKPTIMAAVPLVLDRIRKGVTDIVHKQGPVFEQIFDFAVSYKRFWVQSGFRTPLTNLLIFKKARKNLGGKMKLMVVGGAPLSPDTQSFIQRVFNVGLRVGYAATETCAASCAMDMDELDIGRVGPPLMGVKLRLKDWPEGNYHAFDKPNPRGEILLGGNCVSIGYYKNEEETKKNYVVEDGVRWWNTGDIGEVFEDGTVKIIDRKKDLVKLQFGEYISLGKVESELKNCPFVENICVHGDSMHTNLVALIVPNRASMKQLAKTLNKEQIPFDKLCQDSEVISTIKKALNEHALKSGLLKVEIPTDIKLVCEEWLPDSGLVTAALKIRRKQIEDFYKADIIKMYSRNGSTKST</sequence>
<proteinExistence type="inferred from homology"/>
<evidence type="ECO:0000313" key="11">
    <source>
        <dbReference type="Proteomes" id="UP000288716"/>
    </source>
</evidence>
<accession>A0A443SEB8</accession>
<dbReference type="GO" id="GO:0035336">
    <property type="term" value="P:long-chain fatty-acyl-CoA metabolic process"/>
    <property type="evidence" value="ECO:0007669"/>
    <property type="project" value="TreeGrafter"/>
</dbReference>
<evidence type="ECO:0000256" key="3">
    <source>
        <dbReference type="ARBA" id="ARBA00022741"/>
    </source>
</evidence>
<dbReference type="Proteomes" id="UP000288716">
    <property type="component" value="Unassembled WGS sequence"/>
</dbReference>
<dbReference type="AlphaFoldDB" id="A0A443SEB8"/>
<dbReference type="EMBL" id="NCKV01003316">
    <property type="protein sequence ID" value="RWS25857.1"/>
    <property type="molecule type" value="Genomic_DNA"/>
</dbReference>
<keyword evidence="8" id="KW-0472">Membrane</keyword>
<keyword evidence="8" id="KW-0812">Transmembrane</keyword>
<dbReference type="SUPFAM" id="SSF56801">
    <property type="entry name" value="Acetyl-CoA synthetase-like"/>
    <property type="match status" value="1"/>
</dbReference>
<dbReference type="VEuPathDB" id="VectorBase:LDEU006183"/>
<feature type="transmembrane region" description="Helical" evidence="8">
    <location>
        <begin position="6"/>
        <end position="30"/>
    </location>
</feature>
<evidence type="ECO:0000256" key="5">
    <source>
        <dbReference type="ARBA" id="ARBA00022840"/>
    </source>
</evidence>
<dbReference type="PROSITE" id="PS00455">
    <property type="entry name" value="AMP_BINDING"/>
    <property type="match status" value="1"/>
</dbReference>
<comment type="similarity">
    <text evidence="1">Belongs to the ATP-dependent AMP-binding enzyme family.</text>
</comment>
<protein>
    <recommendedName>
        <fullName evidence="6">long-chain-fatty-acid--CoA ligase</fullName>
        <ecNumber evidence="6">6.2.1.3</ecNumber>
    </recommendedName>
</protein>
<dbReference type="PANTHER" id="PTHR43272">
    <property type="entry name" value="LONG-CHAIN-FATTY-ACID--COA LIGASE"/>
    <property type="match status" value="1"/>
</dbReference>
<dbReference type="InterPro" id="IPR042099">
    <property type="entry name" value="ANL_N_sf"/>
</dbReference>
<dbReference type="InterPro" id="IPR020845">
    <property type="entry name" value="AMP-binding_CS"/>
</dbReference>
<dbReference type="GO" id="GO:0005886">
    <property type="term" value="C:plasma membrane"/>
    <property type="evidence" value="ECO:0007669"/>
    <property type="project" value="TreeGrafter"/>
</dbReference>
<name>A0A443SEB8_9ACAR</name>
<dbReference type="EC" id="6.2.1.3" evidence="6"/>
<dbReference type="GO" id="GO:0030182">
    <property type="term" value="P:neuron differentiation"/>
    <property type="evidence" value="ECO:0007669"/>
    <property type="project" value="TreeGrafter"/>
</dbReference>
<evidence type="ECO:0000256" key="8">
    <source>
        <dbReference type="SAM" id="Phobius"/>
    </source>
</evidence>
<dbReference type="PANTHER" id="PTHR43272:SF83">
    <property type="entry name" value="ACYL-COA SYNTHETASE LONG-CHAIN, ISOFORM J"/>
    <property type="match status" value="1"/>
</dbReference>
<feature type="domain" description="AMP-dependent synthetase/ligase" evidence="9">
    <location>
        <begin position="116"/>
        <end position="539"/>
    </location>
</feature>